<reference evidence="1" key="1">
    <citation type="submission" date="2022-12" db="EMBL/GenBank/DDBJ databases">
        <authorList>
            <person name="Wang J."/>
        </authorList>
    </citation>
    <scope>NUCLEOTIDE SEQUENCE</scope>
    <source>
        <strain evidence="1">HY-45-18</strain>
    </source>
</reference>
<keyword evidence="2" id="KW-1185">Reference proteome</keyword>
<comment type="caution">
    <text evidence="1">The sequence shown here is derived from an EMBL/GenBank/DDBJ whole genome shotgun (WGS) entry which is preliminary data.</text>
</comment>
<dbReference type="Proteomes" id="UP001078443">
    <property type="component" value="Unassembled WGS sequence"/>
</dbReference>
<proteinExistence type="predicted"/>
<organism evidence="1 2">
    <name type="scientific">Clostridium aestuarii</name>
    <dbReference type="NCBI Taxonomy" id="338193"/>
    <lineage>
        <taxon>Bacteria</taxon>
        <taxon>Bacillati</taxon>
        <taxon>Bacillota</taxon>
        <taxon>Clostridia</taxon>
        <taxon>Eubacteriales</taxon>
        <taxon>Clostridiaceae</taxon>
        <taxon>Clostridium</taxon>
    </lineage>
</organism>
<dbReference type="EMBL" id="JAPQER010000007">
    <property type="protein sequence ID" value="MCY6485402.1"/>
    <property type="molecule type" value="Genomic_DNA"/>
</dbReference>
<dbReference type="RefSeq" id="WP_268041728.1">
    <property type="nucleotide sequence ID" value="NZ_JAPQER010000007.1"/>
</dbReference>
<protein>
    <submittedName>
        <fullName evidence="1">Uncharacterized protein</fullName>
    </submittedName>
</protein>
<name>A0ABT4D2C6_9CLOT</name>
<evidence type="ECO:0000313" key="1">
    <source>
        <dbReference type="EMBL" id="MCY6485402.1"/>
    </source>
</evidence>
<gene>
    <name evidence="1" type="ORF">OW763_13785</name>
</gene>
<evidence type="ECO:0000313" key="2">
    <source>
        <dbReference type="Proteomes" id="UP001078443"/>
    </source>
</evidence>
<accession>A0ABT4D2C6</accession>
<sequence>MNKQIIDVDINKIPVEWNESTNPCSIGPMKIYNDTIILGGRYGLYHFYDNEIHRVTPKTFRQCLIPFLQFPCTDLVRQMDSLFYTSFINKDGFYHVAVNEYNFKERKRNFLFSIPTLFFCVKDYKDIDNLYNSYRTYFKYLSSEYILFHFEQNFDYEKDTYKNKIFDVKNKRILSLDEISFKIEQAQYIENNKNKYLVLENYDGLNFREEREELFLECENQGQESPNKKQLVLVDLNKFLQGKSNYIENIHSCFIDKSISLADIGNNHSFDILYHLLDFKAKKRFLVKYNILTKKKDYIFIKTGYDKAIININETLYFIDEEADDNMLVLTNIINNKAIKIDESLGQFDQFMNEENVILLDTKSKASSTYVYNLKNKSTEKLQGILHYFKQEDKFVRILKS</sequence>